<keyword evidence="3" id="KW-0150">Chloroplast</keyword>
<geneLocation type="chloroplast" evidence="3"/>
<keyword evidence="1" id="KW-0472">Membrane</keyword>
<keyword evidence="2" id="KW-0732">Signal</keyword>
<keyword evidence="1" id="KW-1133">Transmembrane helix</keyword>
<proteinExistence type="predicted"/>
<accession>A0A2U9NN36</accession>
<organism evidence="3">
    <name type="scientific">Plagiogrammopsis vanheurckii</name>
    <dbReference type="NCBI Taxonomy" id="1234821"/>
    <lineage>
        <taxon>Eukaryota</taxon>
        <taxon>Sar</taxon>
        <taxon>Stramenopiles</taxon>
        <taxon>Ochrophyta</taxon>
        <taxon>Bacillariophyta</taxon>
        <taxon>Mediophyceae</taxon>
        <taxon>Cymatosirophycidae</taxon>
        <taxon>Cymatosirales</taxon>
        <taxon>Cymatosiraceae</taxon>
        <taxon>Plagiogrammopsis</taxon>
    </lineage>
</organism>
<evidence type="ECO:0000256" key="2">
    <source>
        <dbReference type="SAM" id="SignalP"/>
    </source>
</evidence>
<keyword evidence="3" id="KW-0934">Plastid</keyword>
<evidence type="ECO:0000313" key="3">
    <source>
        <dbReference type="EMBL" id="AWT38543.1"/>
    </source>
</evidence>
<dbReference type="RefSeq" id="YP_009496103.1">
    <property type="nucleotide sequence ID" value="NC_037997.1"/>
</dbReference>
<evidence type="ECO:0000256" key="1">
    <source>
        <dbReference type="SAM" id="Phobius"/>
    </source>
</evidence>
<feature type="transmembrane region" description="Helical" evidence="1">
    <location>
        <begin position="317"/>
        <end position="340"/>
    </location>
</feature>
<dbReference type="AlphaFoldDB" id="A0A2U9NN36"/>
<name>A0A2U9NN36_9STRA</name>
<dbReference type="GeneID" id="36958359"/>
<dbReference type="Pfam" id="PF17088">
    <property type="entry name" value="YCF90"/>
    <property type="match status" value="1"/>
</dbReference>
<dbReference type="InterPro" id="IPR031383">
    <property type="entry name" value="Ycf90"/>
</dbReference>
<sequence length="424" mass="49761">MMNLLTKLAVLLVHIDQETILNFFGIANPNAVDPDYQIIYGIMNTAPISTDVSLETLRLIIQGVIDYSKQGLSLVDIENICLFITFIRFIFLAIKYNVKTSFYICCISLFAAGLWYLHSKDIFNDYGQFIKALKLKGLTRASNETVRNMQSDIIGFKGTLVTEYRNQLGGKLSFDESEVRSAQDFFNLKFALVKPSEQGGYRIDPISMIFSRVPDSLKPVTDKIYYVVFNTVLPQVVNKLIFAFKTMSPVMAWVYVTRVYKRYCPYLIRWHWTMVSTWDWVERYMFQFAVRMSIYGSKLQFIGNYDKPALIALALRCVFYLEFLFLFYGLIHALFSQYFYIPFLTENTEMHIGPRAKDSVYSGGYTDWQEYKKEWKPYGLEGRTQSRFPKLWYGWLGTDRNIPKKLINFTRKFLKRLRKLFFKK</sequence>
<protein>
    <submittedName>
        <fullName evidence="3">Uncharacterized protein</fullName>
    </submittedName>
</protein>
<reference evidence="3" key="1">
    <citation type="journal article" date="2018" name="Adv. Bot. Res.">
        <title>Evolution of the Plastid Genomes in Diatoms.</title>
        <authorList>
            <person name="Yu M."/>
            <person name="Ashworth M.P."/>
            <person name="Hajrah N.H."/>
            <person name="Khiyami M.A."/>
            <person name="Sabir M.J."/>
            <person name="Alhebshi A.M."/>
            <person name="Al-Malki A.L."/>
            <person name="Sabir J.S.M."/>
            <person name="Theriot E.C."/>
            <person name="Jansen R.K."/>
        </authorList>
    </citation>
    <scope>NUCLEOTIDE SEQUENCE</scope>
</reference>
<feature type="chain" id="PRO_5015869597" evidence="2">
    <location>
        <begin position="18"/>
        <end position="424"/>
    </location>
</feature>
<gene>
    <name evidence="3" type="primary">ycf90</name>
</gene>
<keyword evidence="1" id="KW-0812">Transmembrane</keyword>
<feature type="signal peptide" evidence="2">
    <location>
        <begin position="1"/>
        <end position="17"/>
    </location>
</feature>
<dbReference type="EMBL" id="MG755794">
    <property type="protein sequence ID" value="AWT38543.1"/>
    <property type="molecule type" value="Genomic_DNA"/>
</dbReference>